<feature type="domain" description="FHA" evidence="2">
    <location>
        <begin position="27"/>
        <end position="77"/>
    </location>
</feature>
<dbReference type="Gene3D" id="2.60.200.20">
    <property type="match status" value="1"/>
</dbReference>
<dbReference type="SUPFAM" id="SSF49879">
    <property type="entry name" value="SMAD/FHA domain"/>
    <property type="match status" value="1"/>
</dbReference>
<dbReference type="Pfam" id="PF00498">
    <property type="entry name" value="FHA"/>
    <property type="match status" value="1"/>
</dbReference>
<feature type="compositionally biased region" description="Pro residues" evidence="1">
    <location>
        <begin position="352"/>
        <end position="370"/>
    </location>
</feature>
<dbReference type="SMART" id="SM00240">
    <property type="entry name" value="FHA"/>
    <property type="match status" value="1"/>
</dbReference>
<dbReference type="NCBIfam" id="TIGR03354">
    <property type="entry name" value="VI_FHA"/>
    <property type="match status" value="1"/>
</dbReference>
<proteinExistence type="predicted"/>
<organism evidence="3">
    <name type="scientific">Variovorax paradoxus</name>
    <dbReference type="NCBI Taxonomy" id="34073"/>
    <lineage>
        <taxon>Bacteria</taxon>
        <taxon>Pseudomonadati</taxon>
        <taxon>Pseudomonadota</taxon>
        <taxon>Betaproteobacteria</taxon>
        <taxon>Burkholderiales</taxon>
        <taxon>Comamonadaceae</taxon>
        <taxon>Variovorax</taxon>
    </lineage>
</organism>
<dbReference type="InterPro" id="IPR008984">
    <property type="entry name" value="SMAD_FHA_dom_sf"/>
</dbReference>
<evidence type="ECO:0000259" key="2">
    <source>
        <dbReference type="PROSITE" id="PS50006"/>
    </source>
</evidence>
<feature type="compositionally biased region" description="Pro residues" evidence="1">
    <location>
        <begin position="302"/>
        <end position="320"/>
    </location>
</feature>
<dbReference type="PROSITE" id="PS50006">
    <property type="entry name" value="FHA_DOMAIN"/>
    <property type="match status" value="1"/>
</dbReference>
<name>A0A679IYC5_VARPD</name>
<reference evidence="3" key="1">
    <citation type="submission" date="2019-12" db="EMBL/GenBank/DDBJ databases">
        <authorList>
            <person name="Cremers G."/>
        </authorList>
    </citation>
    <scope>NUCLEOTIDE SEQUENCE</scope>
    <source>
        <strain evidence="3">Vvax</strain>
    </source>
</reference>
<sequence>MIHIAVITRQGAPAGQSIAADFGPNGGTIGRADTNTLVLDDPDRTVSRVHAQVLCRDGQYFVIDRGSNPMQCNGVSLGSGKEAALGDGARLVIGSFELTVRAKAAGAPASGAAAAGSVPIIPNTVLGTPGAAAAAPSSDDPFADLLAGLAPPAAPSMAPARSPAAAPADPLLFPDPMQSGSRNAQAASIDPFANLLGPTPSPAAASPAGGLGALDDFSDLGAPAHGKATGIDELFGGMNSGTGGGIGGDPLALSPLADPLLQPNTASDTDPLAALQRAAPATPTPRADHLPIDQFGFTPPKAVAPPVPAPASAPANPPAHAPAHAPAPGNFDDMTGQPIRISGPEVSGRAIDPPPPPVHVPPLAPAPAPRAAPAERTATDDELLAAFLRGLASTHQPPEMLTPGLMERVGAMLRSATEGTLQLLLTRQEFKREVRAEVTMIAAQANNPLKFSPTVEVALAHLLGPGVRGFMPPEAAMRDAFNDLRAHQFGVMVGMRAALAHVIARFEPGELEKKISAKTALDSLFTANRKAKLWDQFVSLYGGIASEAEDDFHSLFGKAFLEAYEEQMARLKSDA</sequence>
<dbReference type="CDD" id="cd00060">
    <property type="entry name" value="FHA"/>
    <property type="match status" value="1"/>
</dbReference>
<feature type="region of interest" description="Disordered" evidence="1">
    <location>
        <begin position="153"/>
        <end position="184"/>
    </location>
</feature>
<feature type="compositionally biased region" description="Low complexity" evidence="1">
    <location>
        <begin position="153"/>
        <end position="177"/>
    </location>
</feature>
<dbReference type="Pfam" id="PF20232">
    <property type="entry name" value="T6SS_FHA_C"/>
    <property type="match status" value="1"/>
</dbReference>
<evidence type="ECO:0000256" key="1">
    <source>
        <dbReference type="SAM" id="MobiDB-lite"/>
    </source>
</evidence>
<dbReference type="InterPro" id="IPR000253">
    <property type="entry name" value="FHA_dom"/>
</dbReference>
<dbReference type="AlphaFoldDB" id="A0A679IYC5"/>
<feature type="region of interest" description="Disordered" evidence="1">
    <location>
        <begin position="278"/>
        <end position="370"/>
    </location>
</feature>
<dbReference type="RefSeq" id="WP_339088866.1">
    <property type="nucleotide sequence ID" value="NZ_LR743507.1"/>
</dbReference>
<evidence type="ECO:0000313" key="3">
    <source>
        <dbReference type="EMBL" id="CAA2101257.1"/>
    </source>
</evidence>
<dbReference type="InterPro" id="IPR046883">
    <property type="entry name" value="T6SS_FHA_C"/>
</dbReference>
<dbReference type="InterPro" id="IPR017735">
    <property type="entry name" value="T6SS_FHA"/>
</dbReference>
<accession>A0A679IYC5</accession>
<dbReference type="EMBL" id="LR743507">
    <property type="protein sequence ID" value="CAA2101257.1"/>
    <property type="molecule type" value="Genomic_DNA"/>
</dbReference>
<gene>
    <name evidence="3" type="ORF">VVAX_01154</name>
</gene>
<protein>
    <recommendedName>
        <fullName evidence="2">FHA domain-containing protein</fullName>
    </recommendedName>
</protein>